<proteinExistence type="predicted"/>
<gene>
    <name evidence="3" type="ORF">Acr_17g0007700</name>
</gene>
<accession>A0A7J0G356</accession>
<evidence type="ECO:0000256" key="1">
    <source>
        <dbReference type="SAM" id="Coils"/>
    </source>
</evidence>
<comment type="caution">
    <text evidence="3">The sequence shown here is derived from an EMBL/GenBank/DDBJ whole genome shotgun (WGS) entry which is preliminary data.</text>
</comment>
<feature type="region of interest" description="Disordered" evidence="2">
    <location>
        <begin position="63"/>
        <end position="116"/>
    </location>
</feature>
<feature type="coiled-coil region" evidence="1">
    <location>
        <begin position="125"/>
        <end position="162"/>
    </location>
</feature>
<name>A0A7J0G356_9ERIC</name>
<keyword evidence="1" id="KW-0175">Coiled coil</keyword>
<evidence type="ECO:0000256" key="2">
    <source>
        <dbReference type="SAM" id="MobiDB-lite"/>
    </source>
</evidence>
<dbReference type="EMBL" id="BJWL01000017">
    <property type="protein sequence ID" value="GFZ05198.1"/>
    <property type="molecule type" value="Genomic_DNA"/>
</dbReference>
<reference evidence="3 4" key="1">
    <citation type="submission" date="2019-07" db="EMBL/GenBank/DDBJ databases">
        <title>De Novo Assembly of kiwifruit Actinidia rufa.</title>
        <authorList>
            <person name="Sugita-Konishi S."/>
            <person name="Sato K."/>
            <person name="Mori E."/>
            <person name="Abe Y."/>
            <person name="Kisaki G."/>
            <person name="Hamano K."/>
            <person name="Suezawa K."/>
            <person name="Otani M."/>
            <person name="Fukuda T."/>
            <person name="Manabe T."/>
            <person name="Gomi K."/>
            <person name="Tabuchi M."/>
            <person name="Akimitsu K."/>
            <person name="Kataoka I."/>
        </authorList>
    </citation>
    <scope>NUCLEOTIDE SEQUENCE [LARGE SCALE GENOMIC DNA]</scope>
    <source>
        <strain evidence="4">cv. Fuchu</strain>
    </source>
</reference>
<sequence length="168" mass="18360">MLNSDFKDDLEFPKVAPAAEDLIKHSFNQGGSLGFSSGGEEMAPKVRALGKKKAMEAELNHPTLDPILVLPSPATEVQSSASSSSKRKRKLLIEGPSRPKRGRGGVQRQANHARHSNPLTSCSELRMLEKVLHRAEEACNESKAALAQMNKALQENAELKNVAYKEVF</sequence>
<protein>
    <submittedName>
        <fullName evidence="3">Uncharacterized protein</fullName>
    </submittedName>
</protein>
<evidence type="ECO:0000313" key="4">
    <source>
        <dbReference type="Proteomes" id="UP000585474"/>
    </source>
</evidence>
<keyword evidence="4" id="KW-1185">Reference proteome</keyword>
<evidence type="ECO:0000313" key="3">
    <source>
        <dbReference type="EMBL" id="GFZ05198.1"/>
    </source>
</evidence>
<organism evidence="3 4">
    <name type="scientific">Actinidia rufa</name>
    <dbReference type="NCBI Taxonomy" id="165716"/>
    <lineage>
        <taxon>Eukaryota</taxon>
        <taxon>Viridiplantae</taxon>
        <taxon>Streptophyta</taxon>
        <taxon>Embryophyta</taxon>
        <taxon>Tracheophyta</taxon>
        <taxon>Spermatophyta</taxon>
        <taxon>Magnoliopsida</taxon>
        <taxon>eudicotyledons</taxon>
        <taxon>Gunneridae</taxon>
        <taxon>Pentapetalae</taxon>
        <taxon>asterids</taxon>
        <taxon>Ericales</taxon>
        <taxon>Actinidiaceae</taxon>
        <taxon>Actinidia</taxon>
    </lineage>
</organism>
<dbReference type="Proteomes" id="UP000585474">
    <property type="component" value="Unassembled WGS sequence"/>
</dbReference>
<dbReference type="AlphaFoldDB" id="A0A7J0G356"/>